<evidence type="ECO:0000313" key="1">
    <source>
        <dbReference type="EMBL" id="KAI3780609.1"/>
    </source>
</evidence>
<protein>
    <submittedName>
        <fullName evidence="1">Uncharacterized protein</fullName>
    </submittedName>
</protein>
<reference evidence="1 2" key="2">
    <citation type="journal article" date="2022" name="Mol. Ecol. Resour.">
        <title>The genomes of chicory, endive, great burdock and yacon provide insights into Asteraceae paleo-polyploidization history and plant inulin production.</title>
        <authorList>
            <person name="Fan W."/>
            <person name="Wang S."/>
            <person name="Wang H."/>
            <person name="Wang A."/>
            <person name="Jiang F."/>
            <person name="Liu H."/>
            <person name="Zhao H."/>
            <person name="Xu D."/>
            <person name="Zhang Y."/>
        </authorList>
    </citation>
    <scope>NUCLEOTIDE SEQUENCE [LARGE SCALE GENOMIC DNA]</scope>
    <source>
        <strain evidence="2">cv. Punajuju</strain>
        <tissue evidence="1">Leaves</tissue>
    </source>
</reference>
<accession>A0ACB9GAH3</accession>
<comment type="caution">
    <text evidence="1">The sequence shown here is derived from an EMBL/GenBank/DDBJ whole genome shotgun (WGS) entry which is preliminary data.</text>
</comment>
<reference evidence="2" key="1">
    <citation type="journal article" date="2022" name="Mol. Ecol. Resour.">
        <title>The genomes of chicory, endive, great burdock and yacon provide insights into Asteraceae palaeo-polyploidization history and plant inulin production.</title>
        <authorList>
            <person name="Fan W."/>
            <person name="Wang S."/>
            <person name="Wang H."/>
            <person name="Wang A."/>
            <person name="Jiang F."/>
            <person name="Liu H."/>
            <person name="Zhao H."/>
            <person name="Xu D."/>
            <person name="Zhang Y."/>
        </authorList>
    </citation>
    <scope>NUCLEOTIDE SEQUENCE [LARGE SCALE GENOMIC DNA]</scope>
    <source>
        <strain evidence="2">cv. Punajuju</strain>
    </source>
</reference>
<gene>
    <name evidence="1" type="ORF">L2E82_10594</name>
</gene>
<name>A0ACB9GAH3_CICIN</name>
<keyword evidence="2" id="KW-1185">Reference proteome</keyword>
<evidence type="ECO:0000313" key="2">
    <source>
        <dbReference type="Proteomes" id="UP001055811"/>
    </source>
</evidence>
<proteinExistence type="predicted"/>
<sequence length="87" mass="9694">MLNLLLTGPAVTNPNTVNKRKSKGIQAQGTEDDETNYANSSVEKVLYRSIGDFLFATVNKITTHVRLFSRISATKELACLTYDLEQE</sequence>
<dbReference type="EMBL" id="CM042010">
    <property type="protein sequence ID" value="KAI3780609.1"/>
    <property type="molecule type" value="Genomic_DNA"/>
</dbReference>
<organism evidence="1 2">
    <name type="scientific">Cichorium intybus</name>
    <name type="common">Chicory</name>
    <dbReference type="NCBI Taxonomy" id="13427"/>
    <lineage>
        <taxon>Eukaryota</taxon>
        <taxon>Viridiplantae</taxon>
        <taxon>Streptophyta</taxon>
        <taxon>Embryophyta</taxon>
        <taxon>Tracheophyta</taxon>
        <taxon>Spermatophyta</taxon>
        <taxon>Magnoliopsida</taxon>
        <taxon>eudicotyledons</taxon>
        <taxon>Gunneridae</taxon>
        <taxon>Pentapetalae</taxon>
        <taxon>asterids</taxon>
        <taxon>campanulids</taxon>
        <taxon>Asterales</taxon>
        <taxon>Asteraceae</taxon>
        <taxon>Cichorioideae</taxon>
        <taxon>Cichorieae</taxon>
        <taxon>Cichoriinae</taxon>
        <taxon>Cichorium</taxon>
    </lineage>
</organism>
<dbReference type="Proteomes" id="UP001055811">
    <property type="component" value="Linkage Group LG02"/>
</dbReference>